<dbReference type="PANTHER" id="PTHR33799:SF1">
    <property type="entry name" value="PTS SYSTEM MANNOSE-SPECIFIC EIIAB COMPONENT-RELATED"/>
    <property type="match status" value="1"/>
</dbReference>
<dbReference type="RefSeq" id="WP_260747097.1">
    <property type="nucleotide sequence ID" value="NZ_CP092109.1"/>
</dbReference>
<keyword evidence="4 9" id="KW-0762">Sugar transport</keyword>
<evidence type="ECO:0000313" key="10">
    <source>
        <dbReference type="Proteomes" id="UP001060414"/>
    </source>
</evidence>
<evidence type="ECO:0000256" key="5">
    <source>
        <dbReference type="ARBA" id="ARBA00022679"/>
    </source>
</evidence>
<dbReference type="Gene3D" id="3.40.50.510">
    <property type="entry name" value="Phosphotransferase system, mannose-type IIA component"/>
    <property type="match status" value="1"/>
</dbReference>
<keyword evidence="7" id="KW-0418">Kinase</keyword>
<keyword evidence="10" id="KW-1185">Reference proteome</keyword>
<feature type="domain" description="PTS EIIA type-4" evidence="8">
    <location>
        <begin position="1"/>
        <end position="124"/>
    </location>
</feature>
<evidence type="ECO:0000256" key="4">
    <source>
        <dbReference type="ARBA" id="ARBA00022597"/>
    </source>
</evidence>
<evidence type="ECO:0000256" key="6">
    <source>
        <dbReference type="ARBA" id="ARBA00022683"/>
    </source>
</evidence>
<keyword evidence="3" id="KW-0963">Cytoplasm</keyword>
<dbReference type="InterPro" id="IPR033887">
    <property type="entry name" value="PTS_IIA_man"/>
</dbReference>
<proteinExistence type="predicted"/>
<evidence type="ECO:0000256" key="2">
    <source>
        <dbReference type="ARBA" id="ARBA00022448"/>
    </source>
</evidence>
<evidence type="ECO:0000256" key="1">
    <source>
        <dbReference type="ARBA" id="ARBA00004496"/>
    </source>
</evidence>
<dbReference type="CDD" id="cd00006">
    <property type="entry name" value="PTS_IIA_man"/>
    <property type="match status" value="1"/>
</dbReference>
<organism evidence="9 10">
    <name type="scientific">Geoalkalibacter halelectricus</name>
    <dbReference type="NCBI Taxonomy" id="2847045"/>
    <lineage>
        <taxon>Bacteria</taxon>
        <taxon>Pseudomonadati</taxon>
        <taxon>Thermodesulfobacteriota</taxon>
        <taxon>Desulfuromonadia</taxon>
        <taxon>Desulfuromonadales</taxon>
        <taxon>Geoalkalibacteraceae</taxon>
        <taxon>Geoalkalibacter</taxon>
    </lineage>
</organism>
<dbReference type="PANTHER" id="PTHR33799">
    <property type="entry name" value="PTS PERMEASE-RELATED-RELATED"/>
    <property type="match status" value="1"/>
</dbReference>
<dbReference type="Pfam" id="PF03610">
    <property type="entry name" value="EIIA-man"/>
    <property type="match status" value="1"/>
</dbReference>
<gene>
    <name evidence="9" type="ORF">L9S41_13775</name>
</gene>
<dbReference type="Proteomes" id="UP001060414">
    <property type="component" value="Chromosome"/>
</dbReference>
<keyword evidence="2" id="KW-0813">Transport</keyword>
<evidence type="ECO:0000256" key="3">
    <source>
        <dbReference type="ARBA" id="ARBA00022490"/>
    </source>
</evidence>
<evidence type="ECO:0000313" key="9">
    <source>
        <dbReference type="EMBL" id="UWZ78739.1"/>
    </source>
</evidence>
<dbReference type="SUPFAM" id="SSF53062">
    <property type="entry name" value="PTS system fructose IIA component-like"/>
    <property type="match status" value="1"/>
</dbReference>
<reference evidence="9" key="1">
    <citation type="journal article" date="2022" name="Environ. Microbiol.">
        <title>Geoalkalibacter halelectricus SAP #1 sp. nov. possessing extracellular electron transfer and mineral#reducing capabilities from a haloalkaline environment.</title>
        <authorList>
            <person name="Yadav S."/>
            <person name="Singh R."/>
            <person name="Sundharam S.S."/>
            <person name="Chaudhary S."/>
            <person name="Krishnamurthi S."/>
            <person name="Patil S.A."/>
        </authorList>
    </citation>
    <scope>NUCLEOTIDE SEQUENCE</scope>
    <source>
        <strain evidence="9">SAP-1</strain>
    </source>
</reference>
<keyword evidence="6" id="KW-0598">Phosphotransferase system</keyword>
<evidence type="ECO:0000256" key="7">
    <source>
        <dbReference type="ARBA" id="ARBA00022777"/>
    </source>
</evidence>
<dbReference type="InterPro" id="IPR036662">
    <property type="entry name" value="PTS_EIIA_man-typ_sf"/>
</dbReference>
<protein>
    <submittedName>
        <fullName evidence="9">PTS sugar transporter subunit IIA</fullName>
    </submittedName>
</protein>
<dbReference type="InterPro" id="IPR004701">
    <property type="entry name" value="PTS_EIIA_man-typ"/>
</dbReference>
<dbReference type="PROSITE" id="PS51096">
    <property type="entry name" value="PTS_EIIA_TYPE_4"/>
    <property type="match status" value="1"/>
</dbReference>
<dbReference type="EMBL" id="CP092109">
    <property type="protein sequence ID" value="UWZ78739.1"/>
    <property type="molecule type" value="Genomic_DNA"/>
</dbReference>
<accession>A0ABY5ZLY5</accession>
<keyword evidence="5" id="KW-0808">Transferase</keyword>
<comment type="subcellular location">
    <subcellularLocation>
        <location evidence="1">Cytoplasm</location>
    </subcellularLocation>
</comment>
<sequence length="133" mass="14223">MIGLVIATHAGLARELLLAAEMIVGPVTQARAVGIEREDSVEKVRGALGEAIEAVRTGDEGVLILTDLFGGTPSNLSISFLDPPRIEVLTGVNLPMVLKFFNSRDDLNVTELAAMLKAYGQQSMALASEFLER</sequence>
<name>A0ABY5ZLY5_9BACT</name>
<evidence type="ECO:0000259" key="8">
    <source>
        <dbReference type="PROSITE" id="PS51096"/>
    </source>
</evidence>
<dbReference type="InterPro" id="IPR051471">
    <property type="entry name" value="Bacterial_PTS_sugar_comp"/>
</dbReference>